<keyword evidence="1" id="KW-0812">Transmembrane</keyword>
<evidence type="ECO:0000313" key="3">
    <source>
        <dbReference type="Proteomes" id="UP000005926"/>
    </source>
</evidence>
<dbReference type="EMBL" id="ACKZ01000029">
    <property type="protein sequence ID" value="EEW36387.1"/>
    <property type="molecule type" value="Genomic_DNA"/>
</dbReference>
<evidence type="ECO:0000313" key="2">
    <source>
        <dbReference type="EMBL" id="EEW36387.1"/>
    </source>
</evidence>
<keyword evidence="1" id="KW-0472">Membrane</keyword>
<comment type="caution">
    <text evidence="2">The sequence shown here is derived from an EMBL/GenBank/DDBJ whole genome shotgun (WGS) entry which is preliminary data.</text>
</comment>
<evidence type="ECO:0000256" key="1">
    <source>
        <dbReference type="SAM" id="Phobius"/>
    </source>
</evidence>
<sequence>MKFSFHNRITNQQLAQFRYLTDILTQEAGVTQAKPKRAEQKLATIGFITGFLGYFFIKTEIFKAPTMALVARVAQEPGFVSISLLVLFFAVPLFFLWCLLLFLKQKFYEKEISGLIVLAKKSMAILKETNRIDMDDDIEDAEFLIANYEKNSL</sequence>
<keyword evidence="1" id="KW-1133">Transmembrane helix</keyword>
<reference evidence="2 3" key="1">
    <citation type="submission" date="2009-08" db="EMBL/GenBank/DDBJ databases">
        <authorList>
            <person name="Muzny D."/>
            <person name="Qin X."/>
            <person name="Deng J."/>
            <person name="Jiang H."/>
            <person name="Liu Y."/>
            <person name="Qu J."/>
            <person name="Song X.-Z."/>
            <person name="Zhang L."/>
            <person name="Thornton R."/>
            <person name="Coyle M."/>
            <person name="Francisco L."/>
            <person name="Jackson L."/>
            <person name="Javaid M."/>
            <person name="Korchina V."/>
            <person name="Kovar C."/>
            <person name="Mata R."/>
            <person name="Mathew T."/>
            <person name="Ngo R."/>
            <person name="Nguyen L."/>
            <person name="Nguyen N."/>
            <person name="Okwuonu G."/>
            <person name="Ongeri F."/>
            <person name="Pham C."/>
            <person name="Simmons D."/>
            <person name="Wilczek-Boney K."/>
            <person name="Hale W."/>
            <person name="Jakkamsetti A."/>
            <person name="Pham P."/>
            <person name="Ruth R."/>
            <person name="San Lucas F."/>
            <person name="Warren J."/>
            <person name="Zhang J."/>
            <person name="Zhao Z."/>
            <person name="Zhou C."/>
            <person name="Zhu D."/>
            <person name="Lee S."/>
            <person name="Bess C."/>
            <person name="Blankenburg K."/>
            <person name="Forbes L."/>
            <person name="Fu Q."/>
            <person name="Gubbala S."/>
            <person name="Hirani K."/>
            <person name="Jayaseelan J.C."/>
            <person name="Lara F."/>
            <person name="Munidasa M."/>
            <person name="Palculict T."/>
            <person name="Patil S."/>
            <person name="Pu L.-L."/>
            <person name="Saada N."/>
            <person name="Tang L."/>
            <person name="Weissenberger G."/>
            <person name="Zhu Y."/>
            <person name="Hemphill L."/>
            <person name="Shang Y."/>
            <person name="Youmans B."/>
            <person name="Ayvaz T."/>
            <person name="Ross M."/>
            <person name="Santibanez J."/>
            <person name="Aqrawi P."/>
            <person name="Gross S."/>
            <person name="Joshi V."/>
            <person name="Fowler G."/>
            <person name="Nazareth L."/>
            <person name="Reid J."/>
            <person name="Worley K."/>
            <person name="Petrosino J."/>
            <person name="Highlander S."/>
            <person name="Gibbs R."/>
        </authorList>
    </citation>
    <scope>NUCLEOTIDE SEQUENCE [LARGE SCALE GENOMIC DNA]</scope>
    <source>
        <strain evidence="2 3">ATCC 49175</strain>
    </source>
</reference>
<feature type="transmembrane region" description="Helical" evidence="1">
    <location>
        <begin position="79"/>
        <end position="103"/>
    </location>
</feature>
<gene>
    <name evidence="2" type="ORF">HMPREF0444_1735</name>
</gene>
<organism evidence="2 3">
    <name type="scientific">Granulicatella adiacens ATCC 49175</name>
    <dbReference type="NCBI Taxonomy" id="638301"/>
    <lineage>
        <taxon>Bacteria</taxon>
        <taxon>Bacillati</taxon>
        <taxon>Bacillota</taxon>
        <taxon>Bacilli</taxon>
        <taxon>Lactobacillales</taxon>
        <taxon>Carnobacteriaceae</taxon>
        <taxon>Granulicatella</taxon>
    </lineage>
</organism>
<dbReference type="Proteomes" id="UP000005926">
    <property type="component" value="Unassembled WGS sequence"/>
</dbReference>
<proteinExistence type="predicted"/>
<dbReference type="RefSeq" id="WP_005606312.1">
    <property type="nucleotide sequence ID" value="NZ_CP102283.1"/>
</dbReference>
<dbReference type="GeneID" id="78412504"/>
<feature type="transmembrane region" description="Helical" evidence="1">
    <location>
        <begin position="42"/>
        <end position="59"/>
    </location>
</feature>
<dbReference type="HOGENOM" id="CLU_1710688_0_0_9"/>
<dbReference type="AlphaFoldDB" id="C8NIJ0"/>
<keyword evidence="3" id="KW-1185">Reference proteome</keyword>
<accession>C8NIJ0</accession>
<name>C8NIJ0_9LACT</name>
<dbReference type="STRING" id="638301.HMPREF0444_1735"/>
<protein>
    <submittedName>
        <fullName evidence="2">Uncharacterized protein</fullName>
    </submittedName>
</protein>